<dbReference type="PROSITE" id="PS50088">
    <property type="entry name" value="ANK_REPEAT"/>
    <property type="match status" value="2"/>
</dbReference>
<keyword evidence="2 3" id="KW-0040">ANK repeat</keyword>
<name>A0ABR3GGW3_9PEZI</name>
<dbReference type="PRINTS" id="PR01415">
    <property type="entry name" value="ANKYRIN"/>
</dbReference>
<dbReference type="SUPFAM" id="SSF48403">
    <property type="entry name" value="Ankyrin repeat"/>
    <property type="match status" value="1"/>
</dbReference>
<feature type="repeat" description="ANK" evidence="3">
    <location>
        <begin position="217"/>
        <end position="258"/>
    </location>
</feature>
<dbReference type="Gene3D" id="1.25.40.20">
    <property type="entry name" value="Ankyrin repeat-containing domain"/>
    <property type="match status" value="2"/>
</dbReference>
<evidence type="ECO:0000256" key="3">
    <source>
        <dbReference type="PROSITE-ProRule" id="PRU00023"/>
    </source>
</evidence>
<evidence type="ECO:0000256" key="2">
    <source>
        <dbReference type="ARBA" id="ARBA00023043"/>
    </source>
</evidence>
<dbReference type="Pfam" id="PF12796">
    <property type="entry name" value="Ank_2"/>
    <property type="match status" value="1"/>
</dbReference>
<reference evidence="4 5" key="1">
    <citation type="submission" date="2024-02" db="EMBL/GenBank/DDBJ databases">
        <title>Discinaceae phylogenomics.</title>
        <authorList>
            <person name="Dirks A.C."/>
            <person name="James T.Y."/>
        </authorList>
    </citation>
    <scope>NUCLEOTIDE SEQUENCE [LARGE SCALE GENOMIC DNA]</scope>
    <source>
        <strain evidence="4 5">ACD0624</strain>
    </source>
</reference>
<dbReference type="SMART" id="SM00248">
    <property type="entry name" value="ANK"/>
    <property type="match status" value="9"/>
</dbReference>
<dbReference type="PROSITE" id="PS50297">
    <property type="entry name" value="ANK_REP_REGION"/>
    <property type="match status" value="2"/>
</dbReference>
<evidence type="ECO:0000313" key="4">
    <source>
        <dbReference type="EMBL" id="KAL0635197.1"/>
    </source>
</evidence>
<dbReference type="InterPro" id="IPR002110">
    <property type="entry name" value="Ankyrin_rpt"/>
</dbReference>
<proteinExistence type="predicted"/>
<feature type="repeat" description="ANK" evidence="3">
    <location>
        <begin position="119"/>
        <end position="151"/>
    </location>
</feature>
<organism evidence="4 5">
    <name type="scientific">Discina gigas</name>
    <dbReference type="NCBI Taxonomy" id="1032678"/>
    <lineage>
        <taxon>Eukaryota</taxon>
        <taxon>Fungi</taxon>
        <taxon>Dikarya</taxon>
        <taxon>Ascomycota</taxon>
        <taxon>Pezizomycotina</taxon>
        <taxon>Pezizomycetes</taxon>
        <taxon>Pezizales</taxon>
        <taxon>Discinaceae</taxon>
        <taxon>Discina</taxon>
    </lineage>
</organism>
<dbReference type="Proteomes" id="UP001447188">
    <property type="component" value="Unassembled WGS sequence"/>
</dbReference>
<dbReference type="PANTHER" id="PTHR24198">
    <property type="entry name" value="ANKYRIN REPEAT AND PROTEIN KINASE DOMAIN-CONTAINING PROTEIN"/>
    <property type="match status" value="1"/>
</dbReference>
<comment type="caution">
    <text evidence="4">The sequence shown here is derived from an EMBL/GenBank/DDBJ whole genome shotgun (WGS) entry which is preliminary data.</text>
</comment>
<dbReference type="PANTHER" id="PTHR24198:SF165">
    <property type="entry name" value="ANKYRIN REPEAT-CONTAINING PROTEIN-RELATED"/>
    <property type="match status" value="1"/>
</dbReference>
<evidence type="ECO:0000256" key="1">
    <source>
        <dbReference type="ARBA" id="ARBA00022737"/>
    </source>
</evidence>
<dbReference type="Pfam" id="PF13637">
    <property type="entry name" value="Ank_4"/>
    <property type="match status" value="1"/>
</dbReference>
<evidence type="ECO:0000313" key="5">
    <source>
        <dbReference type="Proteomes" id="UP001447188"/>
    </source>
</evidence>
<accession>A0ABR3GGW3</accession>
<keyword evidence="5" id="KW-1185">Reference proteome</keyword>
<dbReference type="InterPro" id="IPR036770">
    <property type="entry name" value="Ankyrin_rpt-contain_sf"/>
</dbReference>
<protein>
    <submittedName>
        <fullName evidence="4">Actin- protein 3</fullName>
    </submittedName>
</protein>
<keyword evidence="1" id="KW-0677">Repeat</keyword>
<gene>
    <name evidence="4" type="primary">arp3_4</name>
    <name evidence="4" type="ORF">Q9L58_005843</name>
</gene>
<dbReference type="EMBL" id="JBBBZM010000075">
    <property type="protein sequence ID" value="KAL0635197.1"/>
    <property type="molecule type" value="Genomic_DNA"/>
</dbReference>
<sequence>MTDLLSLSNELLVRVGDFLGDKDLSHFMQTGRLMSQVLSASMLKRALEDKPPRLVNIHSLTWAIEFGHVSLVKTIVHRPEFTRFSGGIANALHHAASLGHCEIMSILMGAGYWADEKYAGNTPLHCSAMNGHPEAVKLLINNDADITKRNDDGMTAFNEAISSPTKIFEKHRKINPGALSDKEEVDLKFAIENRVVAILRVLVQNGAYREVFARDGRGATAAHLAVEEGFSSKNDIRVGAAVLKFLFEHGANLNAIDHDQFTPIALSIQFDIHNIAALNYFLELGINPNQKNASGVSLLKECLYADLKALPCIELLLSRGATTDDLDMLSFFRLEYPDLECLEKIVILLLIHGLRFGSDSGACFTLAAVHGSVDLMKVVYQTGGVDINTSVERDANETTTALEIAIEMEHYEMLEYLVELGVEMPDEQKVEVEQILGISLDHPDTSVERSG</sequence>